<dbReference type="EMBL" id="JBHTAT010000001">
    <property type="protein sequence ID" value="MFC7256519.1"/>
    <property type="molecule type" value="Genomic_DNA"/>
</dbReference>
<dbReference type="RefSeq" id="WP_379705425.1">
    <property type="nucleotide sequence ID" value="NZ_JBHTAT010000001.1"/>
</dbReference>
<dbReference type="Proteomes" id="UP001596434">
    <property type="component" value="Unassembled WGS sequence"/>
</dbReference>
<evidence type="ECO:0000313" key="3">
    <source>
        <dbReference type="Proteomes" id="UP001596434"/>
    </source>
</evidence>
<evidence type="ECO:0000256" key="1">
    <source>
        <dbReference type="SAM" id="MobiDB-lite"/>
    </source>
</evidence>
<organism evidence="2 3">
    <name type="scientific">Haloplanus litoreus</name>
    <dbReference type="NCBI Taxonomy" id="767515"/>
    <lineage>
        <taxon>Archaea</taxon>
        <taxon>Methanobacteriati</taxon>
        <taxon>Methanobacteriota</taxon>
        <taxon>Stenosarchaea group</taxon>
        <taxon>Halobacteria</taxon>
        <taxon>Halobacteriales</taxon>
        <taxon>Haloferacaceae</taxon>
        <taxon>Haloplanus</taxon>
    </lineage>
</organism>
<feature type="compositionally biased region" description="Basic and acidic residues" evidence="1">
    <location>
        <begin position="143"/>
        <end position="159"/>
    </location>
</feature>
<comment type="caution">
    <text evidence="2">The sequence shown here is derived from an EMBL/GenBank/DDBJ whole genome shotgun (WGS) entry which is preliminary data.</text>
</comment>
<sequence length="191" mass="20983">MPDRHGPFRVARFLLEIDGIAKAGFSHCRLPSSSTSVVEYREGNEAPTPRKLAGLNGYGPLVLRSGVTDDGVELAEWRHLVEVGAVDEARRAIAVVLLDEEAATAARWEFRNAWPARYEGPRLDANRSAVAIETLEIVSEGFERVDVGGETDGGLRNDEASPPTKADLTVPPEKPQFESRTEHDPTPRTER</sequence>
<dbReference type="PANTHER" id="PTHR38009:SF1">
    <property type="entry name" value="CONSERVED HYPOTHETICAL PHAGE TAIL PROTEIN"/>
    <property type="match status" value="1"/>
</dbReference>
<dbReference type="GeneID" id="96954910"/>
<proteinExistence type="predicted"/>
<accession>A0ABD6A151</accession>
<keyword evidence="3" id="KW-1185">Reference proteome</keyword>
<feature type="compositionally biased region" description="Basic and acidic residues" evidence="1">
    <location>
        <begin position="175"/>
        <end position="191"/>
    </location>
</feature>
<evidence type="ECO:0000313" key="2">
    <source>
        <dbReference type="EMBL" id="MFC7256519.1"/>
    </source>
</evidence>
<gene>
    <name evidence="2" type="ORF">ACFQKE_14630</name>
</gene>
<dbReference type="AlphaFoldDB" id="A0ABD6A151"/>
<dbReference type="InterPro" id="IPR011747">
    <property type="entry name" value="CHP02241"/>
</dbReference>
<dbReference type="PANTHER" id="PTHR38009">
    <property type="entry name" value="CONSERVED HYPOTHETICAL PHAGE TAIL PROTEIN"/>
    <property type="match status" value="1"/>
</dbReference>
<protein>
    <submittedName>
        <fullName evidence="2">Phage tail protein</fullName>
    </submittedName>
</protein>
<reference evidence="2 3" key="1">
    <citation type="journal article" date="2019" name="Int. J. Syst. Evol. Microbiol.">
        <title>The Global Catalogue of Microorganisms (GCM) 10K type strain sequencing project: providing services to taxonomists for standard genome sequencing and annotation.</title>
        <authorList>
            <consortium name="The Broad Institute Genomics Platform"/>
            <consortium name="The Broad Institute Genome Sequencing Center for Infectious Disease"/>
            <person name="Wu L."/>
            <person name="Ma J."/>
        </authorList>
    </citation>
    <scope>NUCLEOTIDE SEQUENCE [LARGE SCALE GENOMIC DNA]</scope>
    <source>
        <strain evidence="2 3">GX21</strain>
    </source>
</reference>
<dbReference type="InterPro" id="IPR010667">
    <property type="entry name" value="Phage_T4_Gp19"/>
</dbReference>
<dbReference type="Pfam" id="PF06841">
    <property type="entry name" value="Phage_T4_gp19"/>
    <property type="match status" value="1"/>
</dbReference>
<dbReference type="NCBIfam" id="TIGR02241">
    <property type="entry name" value="conserved hypothetical phage tail region protein"/>
    <property type="match status" value="1"/>
</dbReference>
<feature type="region of interest" description="Disordered" evidence="1">
    <location>
        <begin position="143"/>
        <end position="191"/>
    </location>
</feature>
<name>A0ABD6A151_9EURY</name>